<dbReference type="InterPro" id="IPR044992">
    <property type="entry name" value="ChyE-like"/>
</dbReference>
<dbReference type="SUPFAM" id="SSF52317">
    <property type="entry name" value="Class I glutamine amidotransferase-like"/>
    <property type="match status" value="1"/>
</dbReference>
<dbReference type="Pfam" id="PF00117">
    <property type="entry name" value="GATase"/>
    <property type="match status" value="1"/>
</dbReference>
<sequence>MKLGILQTDHVREPLWEEHGDYDAMFMGLFAGQLLDIQVYHALEGELPRSMNECDGYLITGSRFSSYDPEPWIENLKAWVVLAHHARCKLIGVCFGHQLIADALGGHVGPAETGWRVGVYPNKFTESWDSSLMHSTLEPEGSDNEQFNLLFSHQDQVLDMPLGAVLLASGEDCPCAMYMIDDHILCVQGHPEMNKAYVSDLLEMRRPVIGDDLVDHGLASLAMPTHQPRVARWMTSFLGARTASAVRADALLFDLDGTLVDREATMAAFLKMQWDEMPEISTVCERETFVSAVLSHQEGGYAAKSNTYGSALSSLEFDAALIDRLVPELVDHLDAFYGSTAALFPGVTSMLEDLSKQFRLALITNGNTACQQRKLQATDLSHFFEVIAISQDLGEKKPSPGIFRHCFETLGVSPEVVVMIGDNPENDISGARALGCMTVLVNNGENGQSDIQTDQALNNISELPVALRRMGLVDG</sequence>
<dbReference type="SUPFAM" id="SSF56784">
    <property type="entry name" value="HAD-like"/>
    <property type="match status" value="1"/>
</dbReference>
<dbReference type="Gene3D" id="1.20.120.710">
    <property type="entry name" value="Haloacid dehalogenase hydrolase-like domain"/>
    <property type="match status" value="1"/>
</dbReference>
<dbReference type="Gene3D" id="3.40.50.880">
    <property type="match status" value="1"/>
</dbReference>
<reference evidence="2 3" key="1">
    <citation type="submission" date="2017-08" db="EMBL/GenBank/DDBJ databases">
        <title>Fine stratification of microbial communities through a metagenomic profile of the photic zone.</title>
        <authorList>
            <person name="Haro-Moreno J.M."/>
            <person name="Lopez-Perez M."/>
            <person name="De La Torre J."/>
            <person name="Picazo A."/>
            <person name="Camacho A."/>
            <person name="Rodriguez-Valera F."/>
        </authorList>
    </citation>
    <scope>NUCLEOTIDE SEQUENCE [LARGE SCALE GENOMIC DNA]</scope>
    <source>
        <strain evidence="2">MED-G24</strain>
    </source>
</reference>
<dbReference type="Pfam" id="PF13419">
    <property type="entry name" value="HAD_2"/>
    <property type="match status" value="1"/>
</dbReference>
<dbReference type="InterPro" id="IPR036412">
    <property type="entry name" value="HAD-like_sf"/>
</dbReference>
<dbReference type="NCBIfam" id="TIGR01509">
    <property type="entry name" value="HAD-SF-IA-v3"/>
    <property type="match status" value="1"/>
</dbReference>
<comment type="caution">
    <text evidence="2">The sequence shown here is derived from an EMBL/GenBank/DDBJ whole genome shotgun (WGS) entry which is preliminary data.</text>
</comment>
<organism evidence="2 3">
    <name type="scientific">OM182 bacterium MED-G24</name>
    <dbReference type="NCBI Taxonomy" id="1986255"/>
    <lineage>
        <taxon>Bacteria</taxon>
        <taxon>Pseudomonadati</taxon>
        <taxon>Pseudomonadota</taxon>
        <taxon>Gammaproteobacteria</taxon>
        <taxon>OMG group</taxon>
        <taxon>OM182 clade</taxon>
    </lineage>
</organism>
<dbReference type="PROSITE" id="PS51273">
    <property type="entry name" value="GATASE_TYPE_1"/>
    <property type="match status" value="1"/>
</dbReference>
<protein>
    <recommendedName>
        <fullName evidence="1">Glutamine amidotransferase domain-containing protein</fullName>
    </recommendedName>
</protein>
<name>A0A2A5WSX7_9GAMM</name>
<gene>
    <name evidence="2" type="ORF">CNE99_05250</name>
</gene>
<dbReference type="AlphaFoldDB" id="A0A2A5WSX7"/>
<dbReference type="InterPro" id="IPR017926">
    <property type="entry name" value="GATASE"/>
</dbReference>
<dbReference type="SFLD" id="SFLDS00003">
    <property type="entry name" value="Haloacid_Dehalogenase"/>
    <property type="match status" value="1"/>
</dbReference>
<accession>A0A2A5WSX7</accession>
<dbReference type="GO" id="GO:0005829">
    <property type="term" value="C:cytosol"/>
    <property type="evidence" value="ECO:0007669"/>
    <property type="project" value="TreeGrafter"/>
</dbReference>
<evidence type="ECO:0000259" key="1">
    <source>
        <dbReference type="Pfam" id="PF00117"/>
    </source>
</evidence>
<dbReference type="PRINTS" id="PR00413">
    <property type="entry name" value="HADHALOGNASE"/>
</dbReference>
<dbReference type="InterPro" id="IPR023214">
    <property type="entry name" value="HAD_sf"/>
</dbReference>
<dbReference type="CDD" id="cd01741">
    <property type="entry name" value="GATase1_1"/>
    <property type="match status" value="1"/>
</dbReference>
<dbReference type="NCBIfam" id="TIGR01549">
    <property type="entry name" value="HAD-SF-IA-v1"/>
    <property type="match status" value="1"/>
</dbReference>
<dbReference type="PANTHER" id="PTHR42695">
    <property type="entry name" value="GLUTAMINE AMIDOTRANSFERASE YLR126C-RELATED"/>
    <property type="match status" value="1"/>
</dbReference>
<dbReference type="InterPro" id="IPR041492">
    <property type="entry name" value="HAD_2"/>
</dbReference>
<evidence type="ECO:0000313" key="2">
    <source>
        <dbReference type="EMBL" id="PDH39660.1"/>
    </source>
</evidence>
<dbReference type="SFLD" id="SFLDG01135">
    <property type="entry name" value="C1.5.6:_HAD__Beta-PGM__Phospha"/>
    <property type="match status" value="1"/>
</dbReference>
<dbReference type="InterPro" id="IPR029062">
    <property type="entry name" value="Class_I_gatase-like"/>
</dbReference>
<dbReference type="Gene3D" id="3.40.50.1000">
    <property type="entry name" value="HAD superfamily/HAD-like"/>
    <property type="match status" value="1"/>
</dbReference>
<feature type="domain" description="Glutamine amidotransferase" evidence="1">
    <location>
        <begin position="86"/>
        <end position="193"/>
    </location>
</feature>
<dbReference type="SFLD" id="SFLDG01129">
    <property type="entry name" value="C1.5:_HAD__Beta-PGM__Phosphata"/>
    <property type="match status" value="1"/>
</dbReference>
<dbReference type="EMBL" id="NTKD01000021">
    <property type="protein sequence ID" value="PDH39660.1"/>
    <property type="molecule type" value="Genomic_DNA"/>
</dbReference>
<dbReference type="InterPro" id="IPR006439">
    <property type="entry name" value="HAD-SF_hydro_IA"/>
</dbReference>
<proteinExistence type="predicted"/>
<dbReference type="PANTHER" id="PTHR42695:SF5">
    <property type="entry name" value="GLUTAMINE AMIDOTRANSFERASE YLR126C-RELATED"/>
    <property type="match status" value="1"/>
</dbReference>
<dbReference type="Proteomes" id="UP000219327">
    <property type="component" value="Unassembled WGS sequence"/>
</dbReference>
<evidence type="ECO:0000313" key="3">
    <source>
        <dbReference type="Proteomes" id="UP000219327"/>
    </source>
</evidence>